<reference evidence="1" key="1">
    <citation type="journal article" date="2021" name="Open Biol.">
        <title>Shared evolutionary footprints suggest mitochondrial oxidative damage underlies multiple complex I losses in fungi.</title>
        <authorList>
            <person name="Schikora-Tamarit M.A."/>
            <person name="Marcet-Houben M."/>
            <person name="Nosek J."/>
            <person name="Gabaldon T."/>
        </authorList>
    </citation>
    <scope>NUCLEOTIDE SEQUENCE</scope>
    <source>
        <strain evidence="1">CBS6075</strain>
    </source>
</reference>
<sequence>MLLRADFCADEVIFEMSTAPLASAWALAVASPERASKTCGFTRESSVLVAESVALFRIRAMLITFEASYAPPLPVAPACRLLMVARPDRTSSKSYSSCNADLAGAFEGFFSTDAAASCDSTNSDDSTSSS</sequence>
<organism evidence="1 2">
    <name type="scientific">Ogataea philodendri</name>
    <dbReference type="NCBI Taxonomy" id="1378263"/>
    <lineage>
        <taxon>Eukaryota</taxon>
        <taxon>Fungi</taxon>
        <taxon>Dikarya</taxon>
        <taxon>Ascomycota</taxon>
        <taxon>Saccharomycotina</taxon>
        <taxon>Pichiomycetes</taxon>
        <taxon>Pichiales</taxon>
        <taxon>Pichiaceae</taxon>
        <taxon>Ogataea</taxon>
    </lineage>
</organism>
<keyword evidence="2" id="KW-1185">Reference proteome</keyword>
<protein>
    <submittedName>
        <fullName evidence="1">Uncharacterized protein</fullName>
    </submittedName>
</protein>
<gene>
    <name evidence="1" type="ORF">OGAPHI_000801</name>
</gene>
<evidence type="ECO:0000313" key="2">
    <source>
        <dbReference type="Proteomes" id="UP000769157"/>
    </source>
</evidence>
<name>A0A9P8TA84_9ASCO</name>
<dbReference type="GeneID" id="70232769"/>
<dbReference type="Proteomes" id="UP000769157">
    <property type="component" value="Unassembled WGS sequence"/>
</dbReference>
<comment type="caution">
    <text evidence="1">The sequence shown here is derived from an EMBL/GenBank/DDBJ whole genome shotgun (WGS) entry which is preliminary data.</text>
</comment>
<reference evidence="1" key="2">
    <citation type="submission" date="2021-01" db="EMBL/GenBank/DDBJ databases">
        <authorList>
            <person name="Schikora-Tamarit M.A."/>
        </authorList>
    </citation>
    <scope>NUCLEOTIDE SEQUENCE</scope>
    <source>
        <strain evidence="1">CBS6075</strain>
    </source>
</reference>
<dbReference type="RefSeq" id="XP_046064458.1">
    <property type="nucleotide sequence ID" value="XM_046208936.1"/>
</dbReference>
<evidence type="ECO:0000313" key="1">
    <source>
        <dbReference type="EMBL" id="KAH3671090.1"/>
    </source>
</evidence>
<accession>A0A9P8TA84</accession>
<proteinExistence type="predicted"/>
<dbReference type="AlphaFoldDB" id="A0A9P8TA84"/>
<dbReference type="EMBL" id="JAEUBE010000084">
    <property type="protein sequence ID" value="KAH3671090.1"/>
    <property type="molecule type" value="Genomic_DNA"/>
</dbReference>